<proteinExistence type="inferred from homology"/>
<evidence type="ECO:0000259" key="2">
    <source>
        <dbReference type="Pfam" id="PF00501"/>
    </source>
</evidence>
<dbReference type="Proteomes" id="UP000295443">
    <property type="component" value="Unassembled WGS sequence"/>
</dbReference>
<protein>
    <submittedName>
        <fullName evidence="4">Acyl-CoA synthetase</fullName>
    </submittedName>
</protein>
<feature type="domain" description="AMP-binding enzyme C-terminal" evidence="3">
    <location>
        <begin position="360"/>
        <end position="430"/>
    </location>
</feature>
<evidence type="ECO:0000313" key="5">
    <source>
        <dbReference type="Proteomes" id="UP000295443"/>
    </source>
</evidence>
<comment type="caution">
    <text evidence="4">The sequence shown here is derived from an EMBL/GenBank/DDBJ whole genome shotgun (WGS) entry which is preliminary data.</text>
</comment>
<dbReference type="Pfam" id="PF13193">
    <property type="entry name" value="AMP-binding_C"/>
    <property type="match status" value="1"/>
</dbReference>
<evidence type="ECO:0000259" key="3">
    <source>
        <dbReference type="Pfam" id="PF13193"/>
    </source>
</evidence>
<evidence type="ECO:0000256" key="1">
    <source>
        <dbReference type="ARBA" id="ARBA00006432"/>
    </source>
</evidence>
<dbReference type="InterPro" id="IPR042099">
    <property type="entry name" value="ANL_N_sf"/>
</dbReference>
<keyword evidence="5" id="KW-1185">Reference proteome</keyword>
<reference evidence="4 5" key="1">
    <citation type="submission" date="2019-03" db="EMBL/GenBank/DDBJ databases">
        <title>Genome sequence of Thiobacillaceae bacterium LSR1, a sulfur-oxidizing bacterium isolated from freshwater sediment.</title>
        <authorList>
            <person name="Li S."/>
        </authorList>
    </citation>
    <scope>NUCLEOTIDE SEQUENCE [LARGE SCALE GENOMIC DNA]</scope>
    <source>
        <strain evidence="4 5">LSR1</strain>
    </source>
</reference>
<feature type="domain" description="AMP-dependent synthetase/ligase" evidence="2">
    <location>
        <begin position="121"/>
        <end position="294"/>
    </location>
</feature>
<evidence type="ECO:0000313" key="4">
    <source>
        <dbReference type="EMBL" id="TCJ15775.1"/>
    </source>
</evidence>
<gene>
    <name evidence="4" type="ORF">EZJ19_06020</name>
</gene>
<comment type="similarity">
    <text evidence="1">Belongs to the ATP-dependent AMP-binding enzyme family.</text>
</comment>
<dbReference type="InterPro" id="IPR000873">
    <property type="entry name" value="AMP-dep_synth/lig_dom"/>
</dbReference>
<name>A0A4R1BF24_9PROT</name>
<dbReference type="Gene3D" id="3.30.300.30">
    <property type="match status" value="1"/>
</dbReference>
<dbReference type="PANTHER" id="PTHR43201">
    <property type="entry name" value="ACYL-COA SYNTHETASE"/>
    <property type="match status" value="1"/>
</dbReference>
<dbReference type="InterPro" id="IPR045851">
    <property type="entry name" value="AMP-bd_C_sf"/>
</dbReference>
<dbReference type="PANTHER" id="PTHR43201:SF8">
    <property type="entry name" value="ACYL-COA SYNTHETASE FAMILY MEMBER 3"/>
    <property type="match status" value="1"/>
</dbReference>
<dbReference type="Pfam" id="PF00501">
    <property type="entry name" value="AMP-binding"/>
    <property type="match status" value="1"/>
</dbReference>
<dbReference type="AlphaFoldDB" id="A0A4R1BF24"/>
<dbReference type="OrthoDB" id="9787658at2"/>
<dbReference type="EMBL" id="SJZB01000022">
    <property type="protein sequence ID" value="TCJ15775.1"/>
    <property type="molecule type" value="Genomic_DNA"/>
</dbReference>
<dbReference type="GO" id="GO:0031956">
    <property type="term" value="F:medium-chain fatty acid-CoA ligase activity"/>
    <property type="evidence" value="ECO:0007669"/>
    <property type="project" value="TreeGrafter"/>
</dbReference>
<organism evidence="4 5">
    <name type="scientific">Parasulfuritortus cantonensis</name>
    <dbReference type="NCBI Taxonomy" id="2528202"/>
    <lineage>
        <taxon>Bacteria</taxon>
        <taxon>Pseudomonadati</taxon>
        <taxon>Pseudomonadota</taxon>
        <taxon>Betaproteobacteria</taxon>
        <taxon>Nitrosomonadales</taxon>
        <taxon>Thiobacillaceae</taxon>
        <taxon>Parasulfuritortus</taxon>
    </lineage>
</organism>
<accession>A0A4R1BF24</accession>
<dbReference type="Gene3D" id="3.40.50.12780">
    <property type="entry name" value="N-terminal domain of ligase-like"/>
    <property type="match status" value="1"/>
</dbReference>
<dbReference type="RefSeq" id="WP_131445530.1">
    <property type="nucleotide sequence ID" value="NZ_SJZB01000022.1"/>
</dbReference>
<dbReference type="SUPFAM" id="SSF56801">
    <property type="entry name" value="Acetyl-CoA synthetase-like"/>
    <property type="match status" value="1"/>
</dbReference>
<sequence length="445" mass="47803">MDTLPLLPDVGGDSIVAYHGPAPVSQRQFLEDVFALAERLPDGDHLLNLCKDRYWFSAGLFAAMVRGKRSVLPNSVAPEVLAGFREPFSGLACLGDDPGGPDRYHYVRAPDCRTGTRPAVPATMPRVPAEEPVLYVHTSGSTGKPQRHPKTLGQMRQGALAGAKRLWAFAQGPCTVLGTVPFQHMFGLESTVFLPLLGGGKLSSRLPFFPADVVSALAELPEPRLLVITPFHLRTLLDTAIDYPPVAAVLSATAPMPAGLAAAAEERLGAPVVEIYGSTETGQIATRRPARQPEWDLYDDIDLTLDGDSATVGGGHLRTRETLHDVIEPCGAARFRLLGRRSDMVNVAGKRSSLAYLNHVIATIPGVRDAVFCVPDGHPDRDIARLAAFVVAPGLARRDLQSALQRKLDPVFLPRPVVFLDVLPRDGNGKLPAAALQELIAAHLP</sequence>
<dbReference type="InterPro" id="IPR025110">
    <property type="entry name" value="AMP-bd_C"/>
</dbReference>
<dbReference type="GO" id="GO:0006631">
    <property type="term" value="P:fatty acid metabolic process"/>
    <property type="evidence" value="ECO:0007669"/>
    <property type="project" value="TreeGrafter"/>
</dbReference>